<accession>A0A437MN45</accession>
<gene>
    <name evidence="2" type="ORF">EOD42_02920</name>
</gene>
<dbReference type="OrthoDB" id="7874425at2"/>
<name>A0A437MN45_9PROT</name>
<sequence>MTLEADLIRCADAYCAAKGIARATLSTLLMNDGRSLERVAIGGSLTVRIWQRSMSWLSANWPDGEPWPDGVARPDPQTVVDGPRHRPRGRPPRHADAAREVA</sequence>
<keyword evidence="3" id="KW-1185">Reference proteome</keyword>
<feature type="compositionally biased region" description="Basic and acidic residues" evidence="1">
    <location>
        <begin position="93"/>
        <end position="102"/>
    </location>
</feature>
<dbReference type="Proteomes" id="UP000282957">
    <property type="component" value="Unassembled WGS sequence"/>
</dbReference>
<protein>
    <submittedName>
        <fullName evidence="2">Uncharacterized protein</fullName>
    </submittedName>
</protein>
<organism evidence="2 3">
    <name type="scientific">Rhodovarius crocodyli</name>
    <dbReference type="NCBI Taxonomy" id="1979269"/>
    <lineage>
        <taxon>Bacteria</taxon>
        <taxon>Pseudomonadati</taxon>
        <taxon>Pseudomonadota</taxon>
        <taxon>Alphaproteobacteria</taxon>
        <taxon>Acetobacterales</taxon>
        <taxon>Roseomonadaceae</taxon>
        <taxon>Rhodovarius</taxon>
    </lineage>
</organism>
<proteinExistence type="predicted"/>
<dbReference type="AlphaFoldDB" id="A0A437MN45"/>
<dbReference type="EMBL" id="SACL01000001">
    <property type="protein sequence ID" value="RVT99075.1"/>
    <property type="molecule type" value="Genomic_DNA"/>
</dbReference>
<evidence type="ECO:0000313" key="3">
    <source>
        <dbReference type="Proteomes" id="UP000282957"/>
    </source>
</evidence>
<reference evidence="2 3" key="1">
    <citation type="submission" date="2019-01" db="EMBL/GenBank/DDBJ databases">
        <authorList>
            <person name="Chen W.-M."/>
        </authorList>
    </citation>
    <scope>NUCLEOTIDE SEQUENCE [LARGE SCALE GENOMIC DNA]</scope>
    <source>
        <strain evidence="2 3">CCP-6</strain>
    </source>
</reference>
<dbReference type="RefSeq" id="WP_127785731.1">
    <property type="nucleotide sequence ID" value="NZ_SACL01000001.1"/>
</dbReference>
<comment type="caution">
    <text evidence="2">The sequence shown here is derived from an EMBL/GenBank/DDBJ whole genome shotgun (WGS) entry which is preliminary data.</text>
</comment>
<feature type="region of interest" description="Disordered" evidence="1">
    <location>
        <begin position="63"/>
        <end position="102"/>
    </location>
</feature>
<evidence type="ECO:0000256" key="1">
    <source>
        <dbReference type="SAM" id="MobiDB-lite"/>
    </source>
</evidence>
<evidence type="ECO:0000313" key="2">
    <source>
        <dbReference type="EMBL" id="RVT99075.1"/>
    </source>
</evidence>